<sequence length="444" mass="50523">MTETPEPGRRHESRQKEIVDVLVDAFSDLMVADPDAFRQKFRKMAAGPFAFYRGSACLFYADMEVEEDRWADERTGRVWIQGDLHAENFGTYMDGDGVFVFDVNDFDEAYLGHFTWDIKRMVASVALLAWMKAISDADIARLIETYVRAYVEQVRYFVRSDRDHEYSLRLETTSGEVREILLETRLNTRVDLLERTTLVDGDFERKFRRGPGVRDLDDAERQKVKAAYESYLETIPDAKRFRSLTYEVKDIVGRKGFGIGSAGLPAYNILVEGPTQALENDVVLSMKQGNVAAPSRIVHDERIKGYFMHHGHRTAVSQRALQAHADPWLGYTEIDGTGFVVSELSPYVEDLDWSDLTEPEEISPVLDYLGRATAKVHCVADKDSDASIVGFQTEDEIVEAIEGKEDDFVEEMVAFGMRYSEIARDDHRLFVDAFRNGQIPGLSD</sequence>
<dbReference type="PANTHER" id="PTHR39441:SF1">
    <property type="entry name" value="DUF2252 DOMAIN-CONTAINING PROTEIN"/>
    <property type="match status" value="1"/>
</dbReference>
<dbReference type="AlphaFoldDB" id="A0A6J4TCG2"/>
<protein>
    <recommendedName>
        <fullName evidence="2">DUF2252 domain-containing protein</fullName>
    </recommendedName>
</protein>
<evidence type="ECO:0008006" key="2">
    <source>
        <dbReference type="Google" id="ProtNLM"/>
    </source>
</evidence>
<dbReference type="SUPFAM" id="SSF56112">
    <property type="entry name" value="Protein kinase-like (PK-like)"/>
    <property type="match status" value="1"/>
</dbReference>
<dbReference type="InterPro" id="IPR011009">
    <property type="entry name" value="Kinase-like_dom_sf"/>
</dbReference>
<gene>
    <name evidence="1" type="ORF">AVDCRST_MAG12-3671</name>
</gene>
<name>A0A6J4TCG2_9ACTN</name>
<dbReference type="Pfam" id="PF10009">
    <property type="entry name" value="DUF2252"/>
    <property type="match status" value="1"/>
</dbReference>
<dbReference type="PANTHER" id="PTHR39441">
    <property type="entry name" value="DUF2252 DOMAIN-CONTAINING PROTEIN"/>
    <property type="match status" value="1"/>
</dbReference>
<accession>A0A6J4TCG2</accession>
<proteinExistence type="predicted"/>
<dbReference type="InterPro" id="IPR018721">
    <property type="entry name" value="DUF2252"/>
</dbReference>
<organism evidence="1">
    <name type="scientific">uncultured Rubrobacteraceae bacterium</name>
    <dbReference type="NCBI Taxonomy" id="349277"/>
    <lineage>
        <taxon>Bacteria</taxon>
        <taxon>Bacillati</taxon>
        <taxon>Actinomycetota</taxon>
        <taxon>Rubrobacteria</taxon>
        <taxon>Rubrobacterales</taxon>
        <taxon>Rubrobacteraceae</taxon>
        <taxon>environmental samples</taxon>
    </lineage>
</organism>
<reference evidence="1" key="1">
    <citation type="submission" date="2020-02" db="EMBL/GenBank/DDBJ databases">
        <authorList>
            <person name="Meier V. D."/>
        </authorList>
    </citation>
    <scope>NUCLEOTIDE SEQUENCE</scope>
    <source>
        <strain evidence="1">AVDCRST_MAG12</strain>
    </source>
</reference>
<evidence type="ECO:0000313" key="1">
    <source>
        <dbReference type="EMBL" id="CAA9519106.1"/>
    </source>
</evidence>
<dbReference type="EMBL" id="CADCVK010000514">
    <property type="protein sequence ID" value="CAA9519106.1"/>
    <property type="molecule type" value="Genomic_DNA"/>
</dbReference>